<dbReference type="SUPFAM" id="SSF82784">
    <property type="entry name" value="OsmC-like"/>
    <property type="match status" value="1"/>
</dbReference>
<dbReference type="EMBL" id="CP006850">
    <property type="protein sequence ID" value="AHH16947.1"/>
    <property type="molecule type" value="Genomic_DNA"/>
</dbReference>
<dbReference type="Gene3D" id="3.30.300.20">
    <property type="match status" value="1"/>
</dbReference>
<evidence type="ECO:0000313" key="2">
    <source>
        <dbReference type="Proteomes" id="UP000019150"/>
    </source>
</evidence>
<dbReference type="PANTHER" id="PTHR42830:SF2">
    <property type="entry name" value="OSMC_OHR FAMILY PROTEIN"/>
    <property type="match status" value="1"/>
</dbReference>
<name>W5TCH4_9NOCA</name>
<protein>
    <submittedName>
        <fullName evidence="1">OsmC-like protein</fullName>
    </submittedName>
</protein>
<dbReference type="RefSeq" id="WP_025348431.1">
    <property type="nucleotide sequence ID" value="NZ_CP006850.1"/>
</dbReference>
<dbReference type="OrthoDB" id="9795405at2"/>
<dbReference type="InterPro" id="IPR036102">
    <property type="entry name" value="OsmC/Ohrsf"/>
</dbReference>
<dbReference type="STRING" id="1415166.NONO_c21490"/>
<organism evidence="1 2">
    <name type="scientific">Nocardia nova SH22a</name>
    <dbReference type="NCBI Taxonomy" id="1415166"/>
    <lineage>
        <taxon>Bacteria</taxon>
        <taxon>Bacillati</taxon>
        <taxon>Actinomycetota</taxon>
        <taxon>Actinomycetes</taxon>
        <taxon>Mycobacteriales</taxon>
        <taxon>Nocardiaceae</taxon>
        <taxon>Nocardia</taxon>
    </lineage>
</organism>
<sequence>MTEHRYRVDVVWTGETTDYRSYSRNHEVLATGRPPLPGSADPVVGRGDPERWNPEQLLLASLSQCHMLWYLHLCAAAGIVVVDYLDEAEGVMNSRQFEQATLHPRVTITDGARTEEARDLHAEAHKRCFIANSVNFPVHHEPDIRTS</sequence>
<dbReference type="Pfam" id="PF02566">
    <property type="entry name" value="OsmC"/>
    <property type="match status" value="1"/>
</dbReference>
<accession>W5TCH4</accession>
<gene>
    <name evidence="1" type="ORF">NONO_c21490</name>
</gene>
<dbReference type="HOGENOM" id="CLU_105860_1_0_11"/>
<evidence type="ECO:0000313" key="1">
    <source>
        <dbReference type="EMBL" id="AHH16947.1"/>
    </source>
</evidence>
<reference evidence="1 2" key="1">
    <citation type="journal article" date="2014" name="Appl. Environ. Microbiol.">
        <title>Insights into the Microbial Degradation of Rubber and Gutta-Percha by Analysis of the Complete Genome of Nocardia nova SH22a.</title>
        <authorList>
            <person name="Luo Q."/>
            <person name="Hiessl S."/>
            <person name="Poehlein A."/>
            <person name="Daniel R."/>
            <person name="Steinbuchel A."/>
        </authorList>
    </citation>
    <scope>NUCLEOTIDE SEQUENCE [LARGE SCALE GENOMIC DNA]</scope>
    <source>
        <strain evidence="1">SH22a</strain>
    </source>
</reference>
<dbReference type="KEGG" id="nno:NONO_c21490"/>
<dbReference type="InterPro" id="IPR003718">
    <property type="entry name" value="OsmC/Ohr_fam"/>
</dbReference>
<keyword evidence="2" id="KW-1185">Reference proteome</keyword>
<dbReference type="InterPro" id="IPR052707">
    <property type="entry name" value="OsmC_Ohr_Peroxiredoxin"/>
</dbReference>
<dbReference type="InterPro" id="IPR015946">
    <property type="entry name" value="KH_dom-like_a/b"/>
</dbReference>
<dbReference type="PANTHER" id="PTHR42830">
    <property type="entry name" value="OSMOTICALLY INDUCIBLE FAMILY PROTEIN"/>
    <property type="match status" value="1"/>
</dbReference>
<dbReference type="Proteomes" id="UP000019150">
    <property type="component" value="Chromosome"/>
</dbReference>
<dbReference type="eggNOG" id="COG1764">
    <property type="taxonomic scope" value="Bacteria"/>
</dbReference>
<proteinExistence type="predicted"/>
<dbReference type="PATRIC" id="fig|1415166.3.peg.2185"/>
<dbReference type="AlphaFoldDB" id="W5TCH4"/>